<dbReference type="EMBL" id="JACGWK010000009">
    <property type="protein sequence ID" value="KAL0333794.1"/>
    <property type="molecule type" value="Genomic_DNA"/>
</dbReference>
<gene>
    <name evidence="1" type="ORF">Sangu_1535600</name>
</gene>
<reference evidence="1" key="2">
    <citation type="journal article" date="2024" name="Plant">
        <title>Genomic evolution and insights into agronomic trait innovations of Sesamum species.</title>
        <authorList>
            <person name="Miao H."/>
            <person name="Wang L."/>
            <person name="Qu L."/>
            <person name="Liu H."/>
            <person name="Sun Y."/>
            <person name="Le M."/>
            <person name="Wang Q."/>
            <person name="Wei S."/>
            <person name="Zheng Y."/>
            <person name="Lin W."/>
            <person name="Duan Y."/>
            <person name="Cao H."/>
            <person name="Xiong S."/>
            <person name="Wang X."/>
            <person name="Wei L."/>
            <person name="Li C."/>
            <person name="Ma Q."/>
            <person name="Ju M."/>
            <person name="Zhao R."/>
            <person name="Li G."/>
            <person name="Mu C."/>
            <person name="Tian Q."/>
            <person name="Mei H."/>
            <person name="Zhang T."/>
            <person name="Gao T."/>
            <person name="Zhang H."/>
        </authorList>
    </citation>
    <scope>NUCLEOTIDE SEQUENCE</scope>
    <source>
        <strain evidence="1">G01</strain>
    </source>
</reference>
<comment type="caution">
    <text evidence="1">The sequence shown here is derived from an EMBL/GenBank/DDBJ whole genome shotgun (WGS) entry which is preliminary data.</text>
</comment>
<sequence>MMECGQLLEVVCFRFHARRQTSLFTCKRWLHGPPKLITVGSCLVRAPPTATSSSSSSVAAGTSGRLKREDFRRTGCDSVFSEWKILVGASDWKDHLMGKEGTERYRTQNVPRCVSCPGVYELGIAMSFLGSGREHRKLDSSSVVPVYVGQADNVRTRLQQYGRDGAHLEYGSSNEEFNNCPGLFSKIFSKGLSIVYRWAPMKSKKDAKNTEDQLLEIYDYAWNKRSNGGRRPDDILKMLDCCAKKSQLSFSLLHMMLQCFHQKQVVDKIRTCDQFLLENDQFNSAIGTDHKGTMSRIFRIIRLQPGRPQSGFHDDSEGVCGVTIGYGSICTKAPVEGRKRCAEHKGMKVNGLISNYKRMGKAPSMAANNGSGTVADRHCDDLKDQRLNCSREANKPYACEHPNNQKFAPKTYLTRWFSLLKCQEKP</sequence>
<accession>A0AAW2MQL9</accession>
<dbReference type="PANTHER" id="PTHR35133:SF1">
    <property type="entry name" value="PROTEIN EFFECTOR OF TRANSCRIPTION 2-RELATED"/>
    <property type="match status" value="1"/>
</dbReference>
<dbReference type="InterPro" id="IPR038909">
    <property type="entry name" value="Effector_transcript"/>
</dbReference>
<dbReference type="PANTHER" id="PTHR35133">
    <property type="entry name" value="PROTEIN EFFECTOR OF TRANSCRIPTION 2-RELATED"/>
    <property type="match status" value="1"/>
</dbReference>
<name>A0AAW2MQL9_9LAMI</name>
<evidence type="ECO:0000313" key="1">
    <source>
        <dbReference type="EMBL" id="KAL0333794.1"/>
    </source>
</evidence>
<dbReference type="GO" id="GO:0003677">
    <property type="term" value="F:DNA binding"/>
    <property type="evidence" value="ECO:0007669"/>
    <property type="project" value="InterPro"/>
</dbReference>
<proteinExistence type="predicted"/>
<dbReference type="GO" id="GO:0006355">
    <property type="term" value="P:regulation of DNA-templated transcription"/>
    <property type="evidence" value="ECO:0007669"/>
    <property type="project" value="InterPro"/>
</dbReference>
<organism evidence="1">
    <name type="scientific">Sesamum angustifolium</name>
    <dbReference type="NCBI Taxonomy" id="2727405"/>
    <lineage>
        <taxon>Eukaryota</taxon>
        <taxon>Viridiplantae</taxon>
        <taxon>Streptophyta</taxon>
        <taxon>Embryophyta</taxon>
        <taxon>Tracheophyta</taxon>
        <taxon>Spermatophyta</taxon>
        <taxon>Magnoliopsida</taxon>
        <taxon>eudicotyledons</taxon>
        <taxon>Gunneridae</taxon>
        <taxon>Pentapetalae</taxon>
        <taxon>asterids</taxon>
        <taxon>lamiids</taxon>
        <taxon>Lamiales</taxon>
        <taxon>Pedaliaceae</taxon>
        <taxon>Sesamum</taxon>
    </lineage>
</organism>
<dbReference type="AlphaFoldDB" id="A0AAW2MQL9"/>
<dbReference type="Pfam" id="PF19239">
    <property type="entry name" value="GIY_YIG_domain"/>
    <property type="match status" value="1"/>
</dbReference>
<reference evidence="1" key="1">
    <citation type="submission" date="2020-06" db="EMBL/GenBank/DDBJ databases">
        <authorList>
            <person name="Li T."/>
            <person name="Hu X."/>
            <person name="Zhang T."/>
            <person name="Song X."/>
            <person name="Zhang H."/>
            <person name="Dai N."/>
            <person name="Sheng W."/>
            <person name="Hou X."/>
            <person name="Wei L."/>
        </authorList>
    </citation>
    <scope>NUCLEOTIDE SEQUENCE</scope>
    <source>
        <strain evidence="1">G01</strain>
        <tissue evidence="1">Leaf</tissue>
    </source>
</reference>
<protein>
    <submittedName>
        <fullName evidence="1">Protein EFFECTOR OF TRANSCRIPTION 2</fullName>
    </submittedName>
</protein>